<name>A0ABW7C8F0_9CYAN</name>
<dbReference type="InterPro" id="IPR042118">
    <property type="entry name" value="QueA_dom1"/>
</dbReference>
<dbReference type="InterPro" id="IPR036100">
    <property type="entry name" value="QueA_sf"/>
</dbReference>
<evidence type="ECO:0000256" key="4">
    <source>
        <dbReference type="ARBA" id="ARBA00022785"/>
    </source>
</evidence>
<comment type="subcellular location">
    <subcellularLocation>
        <location evidence="5">Cytoplasm</location>
    </subcellularLocation>
</comment>
<dbReference type="EC" id="2.4.99.17" evidence="5"/>
<evidence type="ECO:0000256" key="2">
    <source>
        <dbReference type="ARBA" id="ARBA00022679"/>
    </source>
</evidence>
<comment type="similarity">
    <text evidence="5">Belongs to the QueA family.</text>
</comment>
<dbReference type="EMBL" id="JAZAQF010000034">
    <property type="protein sequence ID" value="MFG3817311.1"/>
    <property type="molecule type" value="Genomic_DNA"/>
</dbReference>
<keyword evidence="4 5" id="KW-0671">Queuosine biosynthesis</keyword>
<dbReference type="Pfam" id="PF02547">
    <property type="entry name" value="Queuosine_synth"/>
    <property type="match status" value="1"/>
</dbReference>
<dbReference type="NCBIfam" id="NF001140">
    <property type="entry name" value="PRK00147.1"/>
    <property type="match status" value="1"/>
</dbReference>
<proteinExistence type="inferred from homology"/>
<dbReference type="HAMAP" id="MF_00113">
    <property type="entry name" value="QueA"/>
    <property type="match status" value="1"/>
</dbReference>
<evidence type="ECO:0000256" key="3">
    <source>
        <dbReference type="ARBA" id="ARBA00022691"/>
    </source>
</evidence>
<comment type="subunit">
    <text evidence="5">Monomer.</text>
</comment>
<sequence length="393" mass="43000">MGYINAPDRSLDGYHYELPNDRIAQNPREPRDRSRLLVATSPHEIVHRQFRDLPEFLRPGDLLVMNDSSVIPARLHGHKASGAAVEVLLLEARSPDSWLALVRPGKRLLVGTQIEFDPPPGMAQTNPTTAPTATPTATPTVAKLSAEVVAVDRNTGGRLLRFQLPPGANSLLEILDAWGEMPLPPYITDSAAPPDRYQTVYARDPGSAAAPTAGLHFTPELLDRLSAAGVGRAFVTLHVGVGTFRPVASPDITAHKMHEEWALLSEEVAEKIRTTRANGGRVFAVGTTAVRTLESAARHGQVEAFCGKTDLFIYPGYQWRVVDGLITNFHLPRSSLMMLVGAFVGRARLLELYQAALDAPADPYPDRYRFYSFGDAMLLLPDACIAPRFQTED</sequence>
<keyword evidence="2 5" id="KW-0808">Transferase</keyword>
<dbReference type="Gene3D" id="2.40.10.240">
    <property type="entry name" value="QueA-like"/>
    <property type="match status" value="1"/>
</dbReference>
<evidence type="ECO:0000313" key="6">
    <source>
        <dbReference type="EMBL" id="MFG3817311.1"/>
    </source>
</evidence>
<evidence type="ECO:0000256" key="1">
    <source>
        <dbReference type="ARBA" id="ARBA00022490"/>
    </source>
</evidence>
<dbReference type="PANTHER" id="PTHR30307">
    <property type="entry name" value="S-ADENOSYLMETHIONINE:TRNA RIBOSYLTRANSFERASE-ISOMERASE"/>
    <property type="match status" value="1"/>
</dbReference>
<dbReference type="RefSeq" id="WP_393011554.1">
    <property type="nucleotide sequence ID" value="NZ_JAZAQF010000034.1"/>
</dbReference>
<keyword evidence="3 5" id="KW-0949">S-adenosyl-L-methionine</keyword>
<keyword evidence="1 5" id="KW-0963">Cytoplasm</keyword>
<protein>
    <recommendedName>
        <fullName evidence="5">S-adenosylmethionine:tRNA ribosyltransferase-isomerase</fullName>
        <ecNumber evidence="5">2.4.99.17</ecNumber>
    </recommendedName>
    <alternativeName>
        <fullName evidence="5">Queuosine biosynthesis protein QueA</fullName>
    </alternativeName>
</protein>
<comment type="caution">
    <text evidence="6">The sequence shown here is derived from an EMBL/GenBank/DDBJ whole genome shotgun (WGS) entry which is preliminary data.</text>
</comment>
<dbReference type="NCBIfam" id="TIGR00113">
    <property type="entry name" value="queA"/>
    <property type="match status" value="1"/>
</dbReference>
<gene>
    <name evidence="5 6" type="primary">queA</name>
    <name evidence="6" type="ORF">VPK24_06645</name>
</gene>
<comment type="pathway">
    <text evidence="5">tRNA modification; tRNA-queuosine biosynthesis.</text>
</comment>
<organism evidence="6 7">
    <name type="scientific">Limnothrix redekei LRLZ20PSL1</name>
    <dbReference type="NCBI Taxonomy" id="3112953"/>
    <lineage>
        <taxon>Bacteria</taxon>
        <taxon>Bacillati</taxon>
        <taxon>Cyanobacteriota</taxon>
        <taxon>Cyanophyceae</taxon>
        <taxon>Pseudanabaenales</taxon>
        <taxon>Pseudanabaenaceae</taxon>
        <taxon>Limnothrix</taxon>
    </lineage>
</organism>
<dbReference type="Gene3D" id="3.40.1780.10">
    <property type="entry name" value="QueA-like"/>
    <property type="match status" value="1"/>
</dbReference>
<reference evidence="7" key="1">
    <citation type="journal article" date="2024" name="Algal Res.">
        <title>Biochemical, toxicological and genomic investigation of a high-biomass producing Limnothrix strain isolated from Italian shallow drinking water reservoir.</title>
        <authorList>
            <person name="Simonazzi M."/>
            <person name="Shishido T.K."/>
            <person name="Delbaje E."/>
            <person name="Wahlsten M."/>
            <person name="Fewer D.P."/>
            <person name="Sivonen K."/>
            <person name="Pezzolesi L."/>
            <person name="Pistocchi R."/>
        </authorList>
    </citation>
    <scope>NUCLEOTIDE SEQUENCE [LARGE SCALE GENOMIC DNA]</scope>
    <source>
        <strain evidence="7">LRLZ20PSL1</strain>
    </source>
</reference>
<dbReference type="InterPro" id="IPR042119">
    <property type="entry name" value="QueA_dom2"/>
</dbReference>
<keyword evidence="6" id="KW-0328">Glycosyltransferase</keyword>
<comment type="function">
    <text evidence="5">Transfers and isomerizes the ribose moiety from AdoMet to the 7-aminomethyl group of 7-deazaguanine (preQ1-tRNA) to give epoxyqueuosine (oQ-tRNA).</text>
</comment>
<comment type="catalytic activity">
    <reaction evidence="5">
        <text>7-aminomethyl-7-carbaguanosine(34) in tRNA + S-adenosyl-L-methionine = epoxyqueuosine(34) in tRNA + adenine + L-methionine + 2 H(+)</text>
        <dbReference type="Rhea" id="RHEA:32155"/>
        <dbReference type="Rhea" id="RHEA-COMP:10342"/>
        <dbReference type="Rhea" id="RHEA-COMP:18582"/>
        <dbReference type="ChEBI" id="CHEBI:15378"/>
        <dbReference type="ChEBI" id="CHEBI:16708"/>
        <dbReference type="ChEBI" id="CHEBI:57844"/>
        <dbReference type="ChEBI" id="CHEBI:59789"/>
        <dbReference type="ChEBI" id="CHEBI:82833"/>
        <dbReference type="ChEBI" id="CHEBI:194443"/>
        <dbReference type="EC" id="2.4.99.17"/>
    </reaction>
</comment>
<dbReference type="Proteomes" id="UP001604335">
    <property type="component" value="Unassembled WGS sequence"/>
</dbReference>
<dbReference type="PANTHER" id="PTHR30307:SF0">
    <property type="entry name" value="S-ADENOSYLMETHIONINE:TRNA RIBOSYLTRANSFERASE-ISOMERASE"/>
    <property type="match status" value="1"/>
</dbReference>
<dbReference type="GO" id="GO:0051075">
    <property type="term" value="F:S-adenosylmethionine:tRNA ribosyltransferase-isomerase activity"/>
    <property type="evidence" value="ECO:0007669"/>
    <property type="project" value="UniProtKB-EC"/>
</dbReference>
<dbReference type="InterPro" id="IPR003699">
    <property type="entry name" value="QueA"/>
</dbReference>
<accession>A0ABW7C8F0</accession>
<keyword evidence="7" id="KW-1185">Reference proteome</keyword>
<evidence type="ECO:0000256" key="5">
    <source>
        <dbReference type="HAMAP-Rule" id="MF_00113"/>
    </source>
</evidence>
<evidence type="ECO:0000313" key="7">
    <source>
        <dbReference type="Proteomes" id="UP001604335"/>
    </source>
</evidence>
<dbReference type="SUPFAM" id="SSF111337">
    <property type="entry name" value="QueA-like"/>
    <property type="match status" value="1"/>
</dbReference>